<evidence type="ECO:0000256" key="10">
    <source>
        <dbReference type="ARBA" id="ARBA00022953"/>
    </source>
</evidence>
<dbReference type="GO" id="GO:0039694">
    <property type="term" value="P:viral RNA genome replication"/>
    <property type="evidence" value="ECO:0007669"/>
    <property type="project" value="InterPro"/>
</dbReference>
<protein>
    <submittedName>
        <fullName evidence="15">NS5</fullName>
    </submittedName>
</protein>
<dbReference type="Gene3D" id="3.40.50.150">
    <property type="entry name" value="Vaccinia Virus protein VP39"/>
    <property type="match status" value="1"/>
</dbReference>
<dbReference type="GO" id="GO:0003968">
    <property type="term" value="F:RNA-directed RNA polymerase activity"/>
    <property type="evidence" value="ECO:0007669"/>
    <property type="project" value="UniProtKB-KW"/>
</dbReference>
<dbReference type="GO" id="GO:0042025">
    <property type="term" value="C:host cell nucleus"/>
    <property type="evidence" value="ECO:0007669"/>
    <property type="project" value="UniProtKB-SubCell"/>
</dbReference>
<evidence type="ECO:0000256" key="11">
    <source>
        <dbReference type="ARBA" id="ARBA00023136"/>
    </source>
</evidence>
<dbReference type="Pfam" id="PF20483">
    <property type="entry name" value="Flavi_NS5_thumb"/>
    <property type="match status" value="1"/>
</dbReference>
<keyword evidence="9" id="KW-0694">RNA-binding</keyword>
<dbReference type="InterPro" id="IPR043128">
    <property type="entry name" value="Rev_trsase/Diguanyl_cyclase"/>
</dbReference>
<evidence type="ECO:0000256" key="1">
    <source>
        <dbReference type="ARBA" id="ARBA00004147"/>
    </source>
</evidence>
<feature type="domain" description="RdRp catalytic" evidence="14">
    <location>
        <begin position="575"/>
        <end position="721"/>
    </location>
</feature>
<organism evidence="15">
    <name type="scientific">Plasmopara viticola lesion associated Jingmen-like virus 1</name>
    <dbReference type="NCBI Taxonomy" id="2692079"/>
    <lineage>
        <taxon>Viruses</taxon>
        <taxon>Riboviria</taxon>
        <taxon>Orthornavirae</taxon>
        <taxon>Kitrinoviricota</taxon>
        <taxon>Flasuviricetes</taxon>
        <taxon>Amarillovirales</taxon>
        <taxon>Flaviviridae</taxon>
        <taxon>Jingmenvirus group</taxon>
    </lineage>
</organism>
<proteinExistence type="predicted"/>
<keyword evidence="11 13" id="KW-0472">Membrane</keyword>
<dbReference type="SUPFAM" id="SSF56672">
    <property type="entry name" value="DNA/RNA polymerases"/>
    <property type="match status" value="1"/>
</dbReference>
<keyword evidence="2" id="KW-0696">RNA-directed RNA polymerase</keyword>
<reference evidence="15" key="1">
    <citation type="journal article" date="2020" name="Virus Evol.">
        <title>Analysis of the virome associated to grapevine downy mildew lesions reveals new mycovirus lineages.</title>
        <authorList>
            <person name="Chiapello M."/>
            <person name="Rodriguez-Romero J."/>
            <person name="Ayllon M.A."/>
            <person name="Turina M."/>
        </authorList>
    </citation>
    <scope>NUCLEOTIDE SEQUENCE</scope>
    <source>
        <strain evidence="15">DMG-B-DN13713</strain>
    </source>
</reference>
<keyword evidence="7" id="KW-0547">Nucleotide-binding</keyword>
<keyword evidence="5" id="KW-0808">Transferase</keyword>
<dbReference type="InterPro" id="IPR046811">
    <property type="entry name" value="Flavi_NS5_thumb"/>
</dbReference>
<name>A0A6B9Q461_9FLAV</name>
<keyword evidence="10" id="KW-0693">Viral RNA replication</keyword>
<evidence type="ECO:0000256" key="5">
    <source>
        <dbReference type="ARBA" id="ARBA00022679"/>
    </source>
</evidence>
<keyword evidence="6" id="KW-0548">Nucleotidyltransferase</keyword>
<dbReference type="GO" id="GO:0003723">
    <property type="term" value="F:RNA binding"/>
    <property type="evidence" value="ECO:0007669"/>
    <property type="project" value="UniProtKB-KW"/>
</dbReference>
<dbReference type="EMBL" id="MN551116">
    <property type="protein sequence ID" value="QHD64751.1"/>
    <property type="molecule type" value="Genomic_RNA"/>
</dbReference>
<dbReference type="Pfam" id="PF00972">
    <property type="entry name" value="Flavi_NS5"/>
    <property type="match status" value="1"/>
</dbReference>
<evidence type="ECO:0000256" key="9">
    <source>
        <dbReference type="ARBA" id="ARBA00022884"/>
    </source>
</evidence>
<dbReference type="InterPro" id="IPR000208">
    <property type="entry name" value="Flavi_RdRp_fingers/palm"/>
</dbReference>
<evidence type="ECO:0000256" key="4">
    <source>
        <dbReference type="ARBA" id="ARBA00022664"/>
    </source>
</evidence>
<keyword evidence="8" id="KW-0378">Hydrolase</keyword>
<dbReference type="InterPro" id="IPR029063">
    <property type="entry name" value="SAM-dependent_MTases_sf"/>
</dbReference>
<evidence type="ECO:0000256" key="6">
    <source>
        <dbReference type="ARBA" id="ARBA00022695"/>
    </source>
</evidence>
<dbReference type="Gene3D" id="3.30.70.270">
    <property type="match status" value="1"/>
</dbReference>
<dbReference type="GO" id="GO:0005524">
    <property type="term" value="F:ATP binding"/>
    <property type="evidence" value="ECO:0007669"/>
    <property type="project" value="InterPro"/>
</dbReference>
<sequence length="937" mass="107463">MWSLWTDTLMFYAWILVVGNRVRKREIVYVLLAVTMMVHPVLTAANVAWEFRSMIKGKKNNVAQHTSYESQKPFNIVGLESMGRELKRVISSVDNFLTFKMLDVEEGDRKIGDVSKGAARMRWLFNNVGMKSTKRIAELGVGRGGWMQALDEYIEKENYTGYSLWAQQGQEKLFYKTKGGAYIQSDFRAIRAQPCETLLCDAGENLDLYDDEIRRSIDMLKAVNGWMKYRPEQFAIRIPNPFNKEVMAFLDYWKQQLGTGHLVRHPMERNSVLTMYFVHGEGDMRNEMSKLASLIFERTSRAEDMTVTREPAKKTGIRPYWPETGNLPEGVESLKMLDMKDTIAAHGDMRAPINTTHFMKEIGWYPSTFKGNTSTHENSTVNGIIHQIKPILRSYGLWKITSTTPEATWKTVLKKVDKAPVENHNHYARMWEAYKAVVDFMKERGSKLRRLRTEEIMAGVNRDGAMGWQEKHLGYSNMGEYIDQPEVWKRNVSTFRDCLLRGKPIKGDYNSIGKKERKQGESSRLIWFLCATARILETEIFGHIDTMIKCLPQSVSGLPLYDYGEALKEVMTEGRAAVCDDVAGWDTRVSHGLLSLEHAAIQRMLEGTDDTNLADEVRAMYRLYAYPMVKIARPSPSGVQDVLYQLQGQVASGRRVTYPFNTITNMCLTMSRAAYSQNIPVEAMYAWALKSLRRGHSNQYGGKVSGDDSAIIMSARNAQLFATKGVDLMNEMGMYRKNMHANEPSRVIYDLEDVEFCSHKFSPVKVAGRVRWMPLRDTSEILAKANLMMAFNNDRVKEMAWARAQGLNLIVNYFHIPTVRMVALILLSTTPNNLVLTGMRKGWDLKNKPWIQEGNVMDIINTCLFGESTRYPSEHRISSMTELGYLPAYKRKKVDCNYRSEVYRHWKGNIPRIVRAIRISGFEYDDWIPSRMMGTAI</sequence>
<evidence type="ECO:0000313" key="15">
    <source>
        <dbReference type="EMBL" id="QHD64751.1"/>
    </source>
</evidence>
<feature type="transmembrane region" description="Helical" evidence="13">
    <location>
        <begin position="27"/>
        <end position="49"/>
    </location>
</feature>
<evidence type="ECO:0000259" key="14">
    <source>
        <dbReference type="PROSITE" id="PS50507"/>
    </source>
</evidence>
<evidence type="ECO:0000256" key="12">
    <source>
        <dbReference type="ARBA" id="ARBA00047984"/>
    </source>
</evidence>
<dbReference type="Gene3D" id="1.10.260.90">
    <property type="match status" value="1"/>
</dbReference>
<evidence type="ECO:0000256" key="8">
    <source>
        <dbReference type="ARBA" id="ARBA00022806"/>
    </source>
</evidence>
<dbReference type="InterPro" id="IPR007094">
    <property type="entry name" value="RNA-dir_pol_PSvirus"/>
</dbReference>
<keyword evidence="8" id="KW-0347">Helicase</keyword>
<dbReference type="InterPro" id="IPR002877">
    <property type="entry name" value="RNA_MeTrfase_FtsJ_dom"/>
</dbReference>
<dbReference type="GO" id="GO:0032259">
    <property type="term" value="P:methylation"/>
    <property type="evidence" value="ECO:0007669"/>
    <property type="project" value="InterPro"/>
</dbReference>
<comment type="subcellular location">
    <subcellularLocation>
        <location evidence="1">Host nucleus</location>
    </subcellularLocation>
</comment>
<evidence type="ECO:0000256" key="3">
    <source>
        <dbReference type="ARBA" id="ARBA00022562"/>
    </source>
</evidence>
<keyword evidence="13" id="KW-1133">Transmembrane helix</keyword>
<dbReference type="InterPro" id="IPR043502">
    <property type="entry name" value="DNA/RNA_pol_sf"/>
</dbReference>
<accession>A0A6B9Q461</accession>
<evidence type="ECO:0000256" key="7">
    <source>
        <dbReference type="ARBA" id="ARBA00022741"/>
    </source>
</evidence>
<keyword evidence="4" id="KW-0507">mRNA processing</keyword>
<dbReference type="Pfam" id="PF01728">
    <property type="entry name" value="FtsJ"/>
    <property type="match status" value="1"/>
</dbReference>
<dbReference type="GO" id="GO:0003724">
    <property type="term" value="F:RNA helicase activity"/>
    <property type="evidence" value="ECO:0007669"/>
    <property type="project" value="UniProtKB-EC"/>
</dbReference>
<evidence type="ECO:0000256" key="13">
    <source>
        <dbReference type="SAM" id="Phobius"/>
    </source>
</evidence>
<keyword evidence="3" id="KW-1048">Host nucleus</keyword>
<keyword evidence="13" id="KW-0812">Transmembrane</keyword>
<dbReference type="GO" id="GO:0006397">
    <property type="term" value="P:mRNA processing"/>
    <property type="evidence" value="ECO:0007669"/>
    <property type="project" value="UniProtKB-KW"/>
</dbReference>
<keyword evidence="8" id="KW-0067">ATP-binding</keyword>
<comment type="catalytic activity">
    <reaction evidence="12">
        <text>ATP + H2O = ADP + phosphate + H(+)</text>
        <dbReference type="Rhea" id="RHEA:13065"/>
        <dbReference type="ChEBI" id="CHEBI:15377"/>
        <dbReference type="ChEBI" id="CHEBI:15378"/>
        <dbReference type="ChEBI" id="CHEBI:30616"/>
        <dbReference type="ChEBI" id="CHEBI:43474"/>
        <dbReference type="ChEBI" id="CHEBI:456216"/>
        <dbReference type="EC" id="3.6.4.13"/>
    </reaction>
</comment>
<dbReference type="PROSITE" id="PS50507">
    <property type="entry name" value="RDRP_SSRNA_POS"/>
    <property type="match status" value="1"/>
</dbReference>
<evidence type="ECO:0000256" key="2">
    <source>
        <dbReference type="ARBA" id="ARBA00022484"/>
    </source>
</evidence>
<dbReference type="GO" id="GO:0008168">
    <property type="term" value="F:methyltransferase activity"/>
    <property type="evidence" value="ECO:0007669"/>
    <property type="project" value="InterPro"/>
</dbReference>